<name>A0A7D5KGF6_9EURY</name>
<dbReference type="OrthoDB" id="342623at2157"/>
<evidence type="ECO:0000256" key="1">
    <source>
        <dbReference type="SAM" id="MobiDB-lite"/>
    </source>
</evidence>
<gene>
    <name evidence="2" type="ORF">HUG10_12400</name>
</gene>
<keyword evidence="3" id="KW-1185">Reference proteome</keyword>
<dbReference type="Proteomes" id="UP000509750">
    <property type="component" value="Chromosome"/>
</dbReference>
<sequence length="201" mass="20213">MVSRTTTIAVALLAFVGGAAAGGVTTAVAIDDPFSEQPESALQSFETTAVGCVDPTEPGRVDRTESTPNDSGSDLTLRENLTVPSPEAGLDARFDRIAPETYLLEVETVPGKSEATCESGRSEARFAANMTLPDEYTLVLLHDGEYVGVNYASSDVAGGSAGAGRSVSGGDAAGGDAAGGNTDDNETVGGSAGDEATGTES</sequence>
<protein>
    <submittedName>
        <fullName evidence="2">Uncharacterized protein</fullName>
    </submittedName>
</protein>
<dbReference type="GeneID" id="56029647"/>
<dbReference type="KEGG" id="halg:HUG10_12400"/>
<evidence type="ECO:0000313" key="2">
    <source>
        <dbReference type="EMBL" id="QLG28296.1"/>
    </source>
</evidence>
<feature type="region of interest" description="Disordered" evidence="1">
    <location>
        <begin position="158"/>
        <end position="201"/>
    </location>
</feature>
<dbReference type="AlphaFoldDB" id="A0A7D5KGF6"/>
<organism evidence="2 3">
    <name type="scientific">Halorarum halophilum</name>
    <dbReference type="NCBI Taxonomy" id="2743090"/>
    <lineage>
        <taxon>Archaea</taxon>
        <taxon>Methanobacteriati</taxon>
        <taxon>Methanobacteriota</taxon>
        <taxon>Stenosarchaea group</taxon>
        <taxon>Halobacteria</taxon>
        <taxon>Halobacteriales</taxon>
        <taxon>Haloferacaceae</taxon>
        <taxon>Halorarum</taxon>
    </lineage>
</organism>
<feature type="region of interest" description="Disordered" evidence="1">
    <location>
        <begin position="52"/>
        <end position="77"/>
    </location>
</feature>
<accession>A0A7D5KGF6</accession>
<dbReference type="RefSeq" id="WP_179169871.1">
    <property type="nucleotide sequence ID" value="NZ_CP058529.1"/>
</dbReference>
<proteinExistence type="predicted"/>
<evidence type="ECO:0000313" key="3">
    <source>
        <dbReference type="Proteomes" id="UP000509750"/>
    </source>
</evidence>
<dbReference type="EMBL" id="CP058529">
    <property type="protein sequence ID" value="QLG28296.1"/>
    <property type="molecule type" value="Genomic_DNA"/>
</dbReference>
<feature type="compositionally biased region" description="Low complexity" evidence="1">
    <location>
        <begin position="158"/>
        <end position="170"/>
    </location>
</feature>
<reference evidence="2 3" key="1">
    <citation type="submission" date="2020-07" db="EMBL/GenBank/DDBJ databases">
        <title>Gai3-2, isolated from salt lake.</title>
        <authorList>
            <person name="Cui H."/>
            <person name="Shi X."/>
        </authorList>
    </citation>
    <scope>NUCLEOTIDE SEQUENCE [LARGE SCALE GENOMIC DNA]</scope>
    <source>
        <strain evidence="2 3">Gai3-2</strain>
    </source>
</reference>